<dbReference type="PANTHER" id="PTHR12431">
    <property type="entry name" value="SORTING NEXIN 17 AND 27"/>
    <property type="match status" value="1"/>
</dbReference>
<feature type="domain" description="Sortin nexin 17/31 FERM" evidence="6">
    <location>
        <begin position="88"/>
        <end position="198"/>
    </location>
</feature>
<dbReference type="InterPro" id="IPR011993">
    <property type="entry name" value="PH-like_dom_sf"/>
</dbReference>
<name>A0A915LD25_MELJA</name>
<dbReference type="GO" id="GO:0032456">
    <property type="term" value="P:endocytic recycling"/>
    <property type="evidence" value="ECO:0007669"/>
    <property type="project" value="TreeGrafter"/>
</dbReference>
<dbReference type="GO" id="GO:0035091">
    <property type="term" value="F:phosphatidylinositol binding"/>
    <property type="evidence" value="ECO:0007669"/>
    <property type="project" value="InterPro"/>
</dbReference>
<dbReference type="Pfam" id="PF21271">
    <property type="entry name" value="SNX17-31_F2_FERM"/>
    <property type="match status" value="1"/>
</dbReference>
<dbReference type="WBParaSite" id="scaffold103_cov152.g272">
    <property type="protein sequence ID" value="scaffold103_cov152.g272"/>
    <property type="gene ID" value="scaffold103_cov152.g272"/>
</dbReference>
<dbReference type="PANTHER" id="PTHR12431:SF14">
    <property type="entry name" value="LD15323P"/>
    <property type="match status" value="1"/>
</dbReference>
<dbReference type="Proteomes" id="UP000887561">
    <property type="component" value="Unplaced"/>
</dbReference>
<dbReference type="InterPro" id="IPR036871">
    <property type="entry name" value="PX_dom_sf"/>
</dbReference>
<comment type="similarity">
    <text evidence="1">Belongs to the sorting nexin family.</text>
</comment>
<keyword evidence="2" id="KW-0813">Transport</keyword>
<evidence type="ECO:0000256" key="3">
    <source>
        <dbReference type="ARBA" id="ARBA00022927"/>
    </source>
</evidence>
<dbReference type="InterPro" id="IPR040842">
    <property type="entry name" value="SNX17/31_FERM"/>
</dbReference>
<dbReference type="Pfam" id="PF21273">
    <property type="entry name" value="SNX17-27-31_F1_FERM"/>
    <property type="match status" value="1"/>
</dbReference>
<evidence type="ECO:0000259" key="4">
    <source>
        <dbReference type="Pfam" id="PF18116"/>
    </source>
</evidence>
<evidence type="ECO:0000313" key="7">
    <source>
        <dbReference type="Proteomes" id="UP000887561"/>
    </source>
</evidence>
<dbReference type="Gene3D" id="3.10.20.90">
    <property type="entry name" value="Phosphatidylinositol 3-kinase Catalytic Subunit, Chain A, domain 1"/>
    <property type="match status" value="1"/>
</dbReference>
<accession>A0A915LD25</accession>
<dbReference type="InterPro" id="IPR048767">
    <property type="entry name" value="SNX17-31_FERM_F2"/>
</dbReference>
<evidence type="ECO:0000313" key="8">
    <source>
        <dbReference type="WBParaSite" id="scaffold103_cov152.g272"/>
    </source>
</evidence>
<feature type="domain" description="Sortin nexin 17/31 FERM" evidence="5">
    <location>
        <begin position="199"/>
        <end position="255"/>
    </location>
</feature>
<keyword evidence="3" id="KW-0653">Protein transport</keyword>
<organism evidence="7 8">
    <name type="scientific">Meloidogyne javanica</name>
    <name type="common">Root-knot nematode worm</name>
    <dbReference type="NCBI Taxonomy" id="6303"/>
    <lineage>
        <taxon>Eukaryota</taxon>
        <taxon>Metazoa</taxon>
        <taxon>Ecdysozoa</taxon>
        <taxon>Nematoda</taxon>
        <taxon>Chromadorea</taxon>
        <taxon>Rhabditida</taxon>
        <taxon>Tylenchina</taxon>
        <taxon>Tylenchomorpha</taxon>
        <taxon>Tylenchoidea</taxon>
        <taxon>Meloidogynidae</taxon>
        <taxon>Meloidogyninae</taxon>
        <taxon>Meloidogyne</taxon>
        <taxon>Meloidogyne incognita group</taxon>
    </lineage>
</organism>
<protein>
    <submittedName>
        <fullName evidence="8">Sorting nexin-17/31 FERM domain-containing protein</fullName>
    </submittedName>
</protein>
<dbReference type="Pfam" id="PF18116">
    <property type="entry name" value="SNX17_FERM_C"/>
    <property type="match status" value="1"/>
</dbReference>
<dbReference type="GO" id="GO:0005769">
    <property type="term" value="C:early endosome"/>
    <property type="evidence" value="ECO:0007669"/>
    <property type="project" value="TreeGrafter"/>
</dbReference>
<dbReference type="InterPro" id="IPR048763">
    <property type="entry name" value="SNX17-31_FERM_F1"/>
</dbReference>
<dbReference type="AlphaFoldDB" id="A0A915LD25"/>
<evidence type="ECO:0000256" key="2">
    <source>
        <dbReference type="ARBA" id="ARBA00022448"/>
    </source>
</evidence>
<sequence length="463" mass="52909">MIHISIPSTRTQTEPDDPFNKYTVYDIHVNGAFHASVRYNLLYTLHEKLVETFGHLISSPDVARHAIIENAFLEFQVRSFSASISRVVKLEILLPDGRPVYIECCADDSTNCVMLKLCRAIVMNERNIRYFGLFLAHQRPELCDNGNESTSNSSSTRFSMLCVRWLKNFESPFISQQLSNPSKDQQFQHKILIRRVSWDPSLEEPLLDDPGSLKVLYLQALNDIQKGLLQVPSDVKTKLTSLQEFGEFKQFVRLCHLQVGYGYEWLAPVLAELTPKGEMTLCELKVGRRQLLLEYKDTIRTCKLLSKRIRVWRVSHLDNPLQQNNQQLNNTSMMTFQLEYLIRRDEFSVFTLEMESTHAVLLSLFLQSIADEILRSREGSTSPPYKFDDCISIRAAESLEASKANSILSDQLSIKSASGSSVSNGIEGEIMQNGYGNFVIKLISYQMPFMENESFEDVGDEDL</sequence>
<reference evidence="8" key="1">
    <citation type="submission" date="2022-11" db="UniProtKB">
        <authorList>
            <consortium name="WormBaseParasite"/>
        </authorList>
    </citation>
    <scope>IDENTIFICATION</scope>
</reference>
<proteinExistence type="inferred from homology"/>
<feature type="domain" description="Sorting nexin-17/31 FERM" evidence="4">
    <location>
        <begin position="279"/>
        <end position="373"/>
    </location>
</feature>
<evidence type="ECO:0000256" key="1">
    <source>
        <dbReference type="ARBA" id="ARBA00010883"/>
    </source>
</evidence>
<evidence type="ECO:0000259" key="6">
    <source>
        <dbReference type="Pfam" id="PF21273"/>
    </source>
</evidence>
<dbReference type="Gene3D" id="1.20.80.60">
    <property type="match status" value="1"/>
</dbReference>
<dbReference type="GO" id="GO:0006886">
    <property type="term" value="P:intracellular protein transport"/>
    <property type="evidence" value="ECO:0007669"/>
    <property type="project" value="TreeGrafter"/>
</dbReference>
<dbReference type="Gene3D" id="2.30.29.30">
    <property type="entry name" value="Pleckstrin-homology domain (PH domain)/Phosphotyrosine-binding domain (PTB)"/>
    <property type="match status" value="1"/>
</dbReference>
<dbReference type="SUPFAM" id="SSF64268">
    <property type="entry name" value="PX domain"/>
    <property type="match status" value="1"/>
</dbReference>
<evidence type="ECO:0000259" key="5">
    <source>
        <dbReference type="Pfam" id="PF21271"/>
    </source>
</evidence>
<keyword evidence="7" id="KW-1185">Reference proteome</keyword>